<evidence type="ECO:0000313" key="4">
    <source>
        <dbReference type="Proteomes" id="UP001597285"/>
    </source>
</evidence>
<feature type="transmembrane region" description="Helical" evidence="2">
    <location>
        <begin position="64"/>
        <end position="85"/>
    </location>
</feature>
<dbReference type="RefSeq" id="WP_058919813.1">
    <property type="nucleotide sequence ID" value="NZ_JBHSQC010000015.1"/>
</dbReference>
<reference evidence="4" key="1">
    <citation type="journal article" date="2019" name="Int. J. Syst. Evol. Microbiol.">
        <title>The Global Catalogue of Microorganisms (GCM) 10K type strain sequencing project: providing services to taxonomists for standard genome sequencing and annotation.</title>
        <authorList>
            <consortium name="The Broad Institute Genomics Platform"/>
            <consortium name="The Broad Institute Genome Sequencing Center for Infectious Disease"/>
            <person name="Wu L."/>
            <person name="Ma J."/>
        </authorList>
    </citation>
    <scope>NUCLEOTIDE SEQUENCE [LARGE SCALE GENOMIC DNA]</scope>
    <source>
        <strain evidence="4">KCTC 42143</strain>
    </source>
</reference>
<name>A0ABW4NP59_9LACT</name>
<keyword evidence="4" id="KW-1185">Reference proteome</keyword>
<keyword evidence="2" id="KW-0812">Transmembrane</keyword>
<feature type="compositionally biased region" description="Basic and acidic residues" evidence="1">
    <location>
        <begin position="1"/>
        <end position="12"/>
    </location>
</feature>
<sequence length="123" mass="14098">MSDREKQQKYNRENNISGSMYARVNVGQNADKNKLDSAKMSHTGGSMNNKDERVIDNNSLTYTVLYYVIGFLVSFVIGFILFRLFHNYFYNEGINELLPSLLLISISLISGFLSSRLVLKKMK</sequence>
<dbReference type="EMBL" id="JBHUFF010000014">
    <property type="protein sequence ID" value="MFD1799780.1"/>
    <property type="molecule type" value="Genomic_DNA"/>
</dbReference>
<keyword evidence="2" id="KW-0472">Membrane</keyword>
<comment type="caution">
    <text evidence="3">The sequence shown here is derived from an EMBL/GenBank/DDBJ whole genome shotgun (WGS) entry which is preliminary data.</text>
</comment>
<evidence type="ECO:0000256" key="1">
    <source>
        <dbReference type="SAM" id="MobiDB-lite"/>
    </source>
</evidence>
<organism evidence="3 4">
    <name type="scientific">Carnobacterium antarcticum</name>
    <dbReference type="NCBI Taxonomy" id="2126436"/>
    <lineage>
        <taxon>Bacteria</taxon>
        <taxon>Bacillati</taxon>
        <taxon>Bacillota</taxon>
        <taxon>Bacilli</taxon>
        <taxon>Lactobacillales</taxon>
        <taxon>Carnobacteriaceae</taxon>
        <taxon>Carnobacterium</taxon>
    </lineage>
</organism>
<dbReference type="Proteomes" id="UP001597285">
    <property type="component" value="Unassembled WGS sequence"/>
</dbReference>
<keyword evidence="2" id="KW-1133">Transmembrane helix</keyword>
<proteinExistence type="predicted"/>
<evidence type="ECO:0000313" key="3">
    <source>
        <dbReference type="EMBL" id="MFD1799780.1"/>
    </source>
</evidence>
<protein>
    <submittedName>
        <fullName evidence="3">Uncharacterized protein</fullName>
    </submittedName>
</protein>
<accession>A0ABW4NP59</accession>
<feature type="transmembrane region" description="Helical" evidence="2">
    <location>
        <begin position="97"/>
        <end position="119"/>
    </location>
</feature>
<evidence type="ECO:0000256" key="2">
    <source>
        <dbReference type="SAM" id="Phobius"/>
    </source>
</evidence>
<feature type="region of interest" description="Disordered" evidence="1">
    <location>
        <begin position="1"/>
        <end position="22"/>
    </location>
</feature>
<gene>
    <name evidence="3" type="ORF">ACFSBK_07965</name>
</gene>